<dbReference type="OrthoDB" id="7860232at2"/>
<protein>
    <submittedName>
        <fullName evidence="1">Uncharacterized protein</fullName>
    </submittedName>
</protein>
<evidence type="ECO:0000313" key="2">
    <source>
        <dbReference type="Proteomes" id="UP000236742"/>
    </source>
</evidence>
<dbReference type="Proteomes" id="UP000236742">
    <property type="component" value="Unassembled WGS sequence"/>
</dbReference>
<keyword evidence="2" id="KW-1185">Reference proteome</keyword>
<evidence type="ECO:0000313" key="1">
    <source>
        <dbReference type="EMBL" id="SEF98713.1"/>
    </source>
</evidence>
<dbReference type="RefSeq" id="WP_104008108.1">
    <property type="nucleotide sequence ID" value="NZ_FNVD01000008.1"/>
</dbReference>
<sequence>MGFLKRAGATPETVARAATIPGALKHEETVVIGLVGRGDRFEALVRAPGGRIKRVRPGSRLPVGRVAGIDRKGIVVERGGTTRRLGLPGG</sequence>
<dbReference type="EMBL" id="FNVD01000008">
    <property type="protein sequence ID" value="SEF98713.1"/>
    <property type="molecule type" value="Genomic_DNA"/>
</dbReference>
<name>A0A1H5WH81_9RHOB</name>
<organism evidence="1 2">
    <name type="scientific">Jhaorihella thermophila</name>
    <dbReference type="NCBI Taxonomy" id="488547"/>
    <lineage>
        <taxon>Bacteria</taxon>
        <taxon>Pseudomonadati</taxon>
        <taxon>Pseudomonadota</taxon>
        <taxon>Alphaproteobacteria</taxon>
        <taxon>Rhodobacterales</taxon>
        <taxon>Paracoccaceae</taxon>
        <taxon>Jhaorihella</taxon>
    </lineage>
</organism>
<accession>A0A1H5WH81</accession>
<dbReference type="AlphaFoldDB" id="A0A1H5WH81"/>
<gene>
    <name evidence="1" type="ORF">SAMN05421751_10823</name>
</gene>
<proteinExistence type="predicted"/>
<reference evidence="2" key="1">
    <citation type="submission" date="2016-10" db="EMBL/GenBank/DDBJ databases">
        <authorList>
            <person name="Varghese N."/>
            <person name="Submissions S."/>
        </authorList>
    </citation>
    <scope>NUCLEOTIDE SEQUENCE [LARGE SCALE GENOMIC DNA]</scope>
    <source>
        <strain evidence="2">DSM 23413</strain>
    </source>
</reference>